<evidence type="ECO:0000313" key="1">
    <source>
        <dbReference type="EMBL" id="KAK9318914.1"/>
    </source>
</evidence>
<protein>
    <submittedName>
        <fullName evidence="1">Uncharacterized protein</fullName>
    </submittedName>
</protein>
<proteinExistence type="predicted"/>
<comment type="caution">
    <text evidence="1">The sequence shown here is derived from an EMBL/GenBank/DDBJ whole genome shotgun (WGS) entry which is preliminary data.</text>
</comment>
<organism evidence="1 2">
    <name type="scientific">Lipomyces orientalis</name>
    <dbReference type="NCBI Taxonomy" id="1233043"/>
    <lineage>
        <taxon>Eukaryota</taxon>
        <taxon>Fungi</taxon>
        <taxon>Dikarya</taxon>
        <taxon>Ascomycota</taxon>
        <taxon>Saccharomycotina</taxon>
        <taxon>Lipomycetes</taxon>
        <taxon>Lipomycetales</taxon>
        <taxon>Lipomycetaceae</taxon>
        <taxon>Lipomyces</taxon>
    </lineage>
</organism>
<gene>
    <name evidence="1" type="ORF">V1517DRAFT_334238</name>
</gene>
<keyword evidence="2" id="KW-1185">Reference proteome</keyword>
<accession>A0ACC3TCL4</accession>
<reference evidence="2" key="1">
    <citation type="journal article" date="2024" name="Front. Bioeng. Biotechnol.">
        <title>Genome-scale model development and genomic sequencing of the oleaginous clade Lipomyces.</title>
        <authorList>
            <person name="Czajka J.J."/>
            <person name="Han Y."/>
            <person name="Kim J."/>
            <person name="Mondo S.J."/>
            <person name="Hofstad B.A."/>
            <person name="Robles A."/>
            <person name="Haridas S."/>
            <person name="Riley R."/>
            <person name="LaButti K."/>
            <person name="Pangilinan J."/>
            <person name="Andreopoulos W."/>
            <person name="Lipzen A."/>
            <person name="Yan J."/>
            <person name="Wang M."/>
            <person name="Ng V."/>
            <person name="Grigoriev I.V."/>
            <person name="Spatafora J.W."/>
            <person name="Magnuson J.K."/>
            <person name="Baker S.E."/>
            <person name="Pomraning K.R."/>
        </authorList>
    </citation>
    <scope>NUCLEOTIDE SEQUENCE [LARGE SCALE GENOMIC DNA]</scope>
    <source>
        <strain evidence="2">CBS 10300</strain>
    </source>
</reference>
<dbReference type="Proteomes" id="UP001489719">
    <property type="component" value="Unassembled WGS sequence"/>
</dbReference>
<evidence type="ECO:0000313" key="2">
    <source>
        <dbReference type="Proteomes" id="UP001489719"/>
    </source>
</evidence>
<name>A0ACC3TCL4_9ASCO</name>
<dbReference type="EMBL" id="MU970267">
    <property type="protein sequence ID" value="KAK9318914.1"/>
    <property type="molecule type" value="Genomic_DNA"/>
</dbReference>
<sequence length="127" mass="14375">MSEIKALDGWCELWDPGESNLWDRGEPSPPLIDLLERRHDLVEPITDGRRKMALVPGCGRRYDVAMLARHGLCGFLKEKFTSSMSLPTKRTMYYRDTDPRRAVVPVSWSESASASVPARSPDELEGR</sequence>